<comment type="caution">
    <text evidence="5">The sequence shown here is derived from an EMBL/GenBank/DDBJ whole genome shotgun (WGS) entry which is preliminary data.</text>
</comment>
<dbReference type="InterPro" id="IPR050455">
    <property type="entry name" value="Tpx_Peroxidase_subfamily"/>
</dbReference>
<name>A0ABS4K113_9CLOT</name>
<dbReference type="PANTHER" id="PTHR43110:SF1">
    <property type="entry name" value="THIOL PEROXIDASE"/>
    <property type="match status" value="1"/>
</dbReference>
<protein>
    <submittedName>
        <fullName evidence="5">Alkyl hydroperoxide reductase subunit AhpC</fullName>
    </submittedName>
</protein>
<keyword evidence="6" id="KW-1185">Reference proteome</keyword>
<dbReference type="Gene3D" id="3.40.30.10">
    <property type="entry name" value="Glutaredoxin"/>
    <property type="match status" value="1"/>
</dbReference>
<dbReference type="PANTHER" id="PTHR43110">
    <property type="entry name" value="THIOL PEROXIDASE"/>
    <property type="match status" value="1"/>
</dbReference>
<keyword evidence="2" id="KW-0049">Antioxidant</keyword>
<feature type="domain" description="Alkyl hydroperoxide reductase subunit C/ Thiol specific antioxidant" evidence="4">
    <location>
        <begin position="2"/>
        <end position="66"/>
    </location>
</feature>
<dbReference type="EMBL" id="JAGGLL010000003">
    <property type="protein sequence ID" value="MBP2020836.1"/>
    <property type="molecule type" value="Genomic_DNA"/>
</dbReference>
<evidence type="ECO:0000313" key="6">
    <source>
        <dbReference type="Proteomes" id="UP001519308"/>
    </source>
</evidence>
<evidence type="ECO:0000256" key="1">
    <source>
        <dbReference type="ARBA" id="ARBA00022559"/>
    </source>
</evidence>
<dbReference type="Pfam" id="PF00578">
    <property type="entry name" value="AhpC-TSA"/>
    <property type="match status" value="1"/>
</dbReference>
<keyword evidence="1" id="KW-0560">Oxidoreductase</keyword>
<evidence type="ECO:0000259" key="4">
    <source>
        <dbReference type="Pfam" id="PF00578"/>
    </source>
</evidence>
<sequence length="87" mass="9963">MVYGISIDSQYTQAAWYNHLELKNIQLLADFWPHGKVASDYGVFRSNDGISERVNILIDEEGKIKYTKLYDLGTLPDINEILDQIKG</sequence>
<gene>
    <name evidence="5" type="ORF">J2Z44_000620</name>
</gene>
<dbReference type="InterPro" id="IPR036249">
    <property type="entry name" value="Thioredoxin-like_sf"/>
</dbReference>
<proteinExistence type="predicted"/>
<reference evidence="5 6" key="1">
    <citation type="submission" date="2021-03" db="EMBL/GenBank/DDBJ databases">
        <title>Genomic Encyclopedia of Type Strains, Phase IV (KMG-IV): sequencing the most valuable type-strain genomes for metagenomic binning, comparative biology and taxonomic classification.</title>
        <authorList>
            <person name="Goeker M."/>
        </authorList>
    </citation>
    <scope>NUCLEOTIDE SEQUENCE [LARGE SCALE GENOMIC DNA]</scope>
    <source>
        <strain evidence="5 6">DSM 28650</strain>
    </source>
</reference>
<dbReference type="SUPFAM" id="SSF52833">
    <property type="entry name" value="Thioredoxin-like"/>
    <property type="match status" value="1"/>
</dbReference>
<evidence type="ECO:0000256" key="3">
    <source>
        <dbReference type="ARBA" id="ARBA00023284"/>
    </source>
</evidence>
<organism evidence="5 6">
    <name type="scientific">Clostridium punense</name>
    <dbReference type="NCBI Taxonomy" id="1054297"/>
    <lineage>
        <taxon>Bacteria</taxon>
        <taxon>Bacillati</taxon>
        <taxon>Bacillota</taxon>
        <taxon>Clostridia</taxon>
        <taxon>Eubacteriales</taxon>
        <taxon>Clostridiaceae</taxon>
        <taxon>Clostridium</taxon>
    </lineage>
</organism>
<dbReference type="Proteomes" id="UP001519308">
    <property type="component" value="Unassembled WGS sequence"/>
</dbReference>
<accession>A0ABS4K113</accession>
<keyword evidence="1" id="KW-0575">Peroxidase</keyword>
<evidence type="ECO:0000256" key="2">
    <source>
        <dbReference type="ARBA" id="ARBA00022862"/>
    </source>
</evidence>
<dbReference type="InterPro" id="IPR000866">
    <property type="entry name" value="AhpC/TSA"/>
</dbReference>
<evidence type="ECO:0000313" key="5">
    <source>
        <dbReference type="EMBL" id="MBP2020836.1"/>
    </source>
</evidence>
<keyword evidence="3" id="KW-0676">Redox-active center</keyword>